<organism evidence="1 2">
    <name type="scientific">Thalassobacillus cyri</name>
    <dbReference type="NCBI Taxonomy" id="571932"/>
    <lineage>
        <taxon>Bacteria</taxon>
        <taxon>Bacillati</taxon>
        <taxon>Bacillota</taxon>
        <taxon>Bacilli</taxon>
        <taxon>Bacillales</taxon>
        <taxon>Bacillaceae</taxon>
        <taxon>Thalassobacillus</taxon>
    </lineage>
</organism>
<reference evidence="1 2" key="1">
    <citation type="submission" date="2016-10" db="EMBL/GenBank/DDBJ databases">
        <authorList>
            <person name="de Groot N.N."/>
        </authorList>
    </citation>
    <scope>NUCLEOTIDE SEQUENCE [LARGE SCALE GENOMIC DNA]</scope>
    <source>
        <strain evidence="1 2">CCM7597</strain>
    </source>
</reference>
<dbReference type="InterPro" id="IPR003749">
    <property type="entry name" value="ThiS/MoaD-like"/>
</dbReference>
<dbReference type="InterPro" id="IPR010035">
    <property type="entry name" value="Thi_S"/>
</dbReference>
<evidence type="ECO:0000313" key="2">
    <source>
        <dbReference type="Proteomes" id="UP000198584"/>
    </source>
</evidence>
<protein>
    <submittedName>
        <fullName evidence="1">Sulfur carrier protein</fullName>
    </submittedName>
</protein>
<dbReference type="CDD" id="cd00565">
    <property type="entry name" value="Ubl_ThiS"/>
    <property type="match status" value="1"/>
</dbReference>
<dbReference type="PANTHER" id="PTHR34472:SF1">
    <property type="entry name" value="SULFUR CARRIER PROTEIN THIS"/>
    <property type="match status" value="1"/>
</dbReference>
<dbReference type="Gene3D" id="3.10.20.30">
    <property type="match status" value="1"/>
</dbReference>
<keyword evidence="2" id="KW-1185">Reference proteome</keyword>
<dbReference type="RefSeq" id="WP_093041247.1">
    <property type="nucleotide sequence ID" value="NZ_FNQR01000001.1"/>
</dbReference>
<dbReference type="Pfam" id="PF02597">
    <property type="entry name" value="ThiS"/>
    <property type="match status" value="1"/>
</dbReference>
<dbReference type="SUPFAM" id="SSF54285">
    <property type="entry name" value="MoaD/ThiS"/>
    <property type="match status" value="1"/>
</dbReference>
<sequence>MNIHLNGKSIDLPGNVTTVSDLLDSYDIKKKISVVEHNKEIVPKGNYEQTTLADGDRIEIVHFVGGG</sequence>
<proteinExistence type="predicted"/>
<dbReference type="PANTHER" id="PTHR34472">
    <property type="entry name" value="SULFUR CARRIER PROTEIN THIS"/>
    <property type="match status" value="1"/>
</dbReference>
<accession>A0A1H3VUD4</accession>
<dbReference type="AlphaFoldDB" id="A0A1H3VUD4"/>
<dbReference type="InterPro" id="IPR012675">
    <property type="entry name" value="Beta-grasp_dom_sf"/>
</dbReference>
<gene>
    <name evidence="1" type="ORF">SAMN05421743_101186</name>
</gene>
<dbReference type="NCBIfam" id="TIGR01683">
    <property type="entry name" value="thiS"/>
    <property type="match status" value="1"/>
</dbReference>
<evidence type="ECO:0000313" key="1">
    <source>
        <dbReference type="EMBL" id="SDZ78387.1"/>
    </source>
</evidence>
<dbReference type="STRING" id="571932.SAMN05421743_101186"/>
<dbReference type="Proteomes" id="UP000198584">
    <property type="component" value="Unassembled WGS sequence"/>
</dbReference>
<dbReference type="EMBL" id="FNQR01000001">
    <property type="protein sequence ID" value="SDZ78387.1"/>
    <property type="molecule type" value="Genomic_DNA"/>
</dbReference>
<dbReference type="InterPro" id="IPR016155">
    <property type="entry name" value="Mopterin_synth/thiamin_S_b"/>
</dbReference>
<name>A0A1H3VUD4_9BACI</name>
<dbReference type="OrthoDB" id="9798559at2"/>